<dbReference type="PANTHER" id="PTHR44591:SF3">
    <property type="entry name" value="RESPONSE REGULATORY DOMAIN-CONTAINING PROTEIN"/>
    <property type="match status" value="1"/>
</dbReference>
<organism evidence="4 5">
    <name type="scientific">Uliginosibacterium aquaticum</name>
    <dbReference type="NCBI Taxonomy" id="2731212"/>
    <lineage>
        <taxon>Bacteria</taxon>
        <taxon>Pseudomonadati</taxon>
        <taxon>Pseudomonadota</taxon>
        <taxon>Betaproteobacteria</taxon>
        <taxon>Rhodocyclales</taxon>
        <taxon>Zoogloeaceae</taxon>
        <taxon>Uliginosibacterium</taxon>
    </lineage>
</organism>
<dbReference type="InterPro" id="IPR011006">
    <property type="entry name" value="CheY-like_superfamily"/>
</dbReference>
<dbReference type="PANTHER" id="PTHR44591">
    <property type="entry name" value="STRESS RESPONSE REGULATOR PROTEIN 1"/>
    <property type="match status" value="1"/>
</dbReference>
<accession>A0ABX2IFG3</accession>
<dbReference type="Pfam" id="PF00072">
    <property type="entry name" value="Response_reg"/>
    <property type="match status" value="1"/>
</dbReference>
<evidence type="ECO:0000259" key="3">
    <source>
        <dbReference type="PROSITE" id="PS50110"/>
    </source>
</evidence>
<protein>
    <submittedName>
        <fullName evidence="4">Response regulator</fullName>
    </submittedName>
</protein>
<feature type="modified residue" description="4-aspartylphosphate" evidence="2">
    <location>
        <position position="56"/>
    </location>
</feature>
<evidence type="ECO:0000313" key="5">
    <source>
        <dbReference type="Proteomes" id="UP000778523"/>
    </source>
</evidence>
<dbReference type="EMBL" id="JABCSC020000002">
    <property type="protein sequence ID" value="NSL55486.1"/>
    <property type="molecule type" value="Genomic_DNA"/>
</dbReference>
<dbReference type="RefSeq" id="WP_101942359.1">
    <property type="nucleotide sequence ID" value="NZ_JABCSC020000002.1"/>
</dbReference>
<dbReference type="Gene3D" id="3.40.50.2300">
    <property type="match status" value="1"/>
</dbReference>
<feature type="domain" description="Response regulatory" evidence="3">
    <location>
        <begin position="3"/>
        <end position="121"/>
    </location>
</feature>
<dbReference type="Proteomes" id="UP000778523">
    <property type="component" value="Unassembled WGS sequence"/>
</dbReference>
<dbReference type="InterPro" id="IPR001789">
    <property type="entry name" value="Sig_transdc_resp-reg_receiver"/>
</dbReference>
<dbReference type="PROSITE" id="PS50110">
    <property type="entry name" value="RESPONSE_REGULATORY"/>
    <property type="match status" value="1"/>
</dbReference>
<proteinExistence type="predicted"/>
<reference evidence="4 5" key="1">
    <citation type="submission" date="2020-06" db="EMBL/GenBank/DDBJ databases">
        <title>Draft genome of Uliginosibacterium sp. IMCC34675.</title>
        <authorList>
            <person name="Song J."/>
        </authorList>
    </citation>
    <scope>NUCLEOTIDE SEQUENCE [LARGE SCALE GENOMIC DNA]</scope>
    <source>
        <strain evidence="4 5">IMCC34675</strain>
    </source>
</reference>
<evidence type="ECO:0000256" key="2">
    <source>
        <dbReference type="PROSITE-ProRule" id="PRU00169"/>
    </source>
</evidence>
<evidence type="ECO:0000313" key="4">
    <source>
        <dbReference type="EMBL" id="NSL55486.1"/>
    </source>
</evidence>
<keyword evidence="5" id="KW-1185">Reference proteome</keyword>
<dbReference type="InterPro" id="IPR050595">
    <property type="entry name" value="Bact_response_regulator"/>
</dbReference>
<dbReference type="SUPFAM" id="SSF52172">
    <property type="entry name" value="CheY-like"/>
    <property type="match status" value="1"/>
</dbReference>
<dbReference type="CDD" id="cd17541">
    <property type="entry name" value="REC_CheB-like"/>
    <property type="match status" value="1"/>
</dbReference>
<gene>
    <name evidence="4" type="ORF">HJ583_010660</name>
</gene>
<name>A0ABX2IFG3_9RHOO</name>
<comment type="caution">
    <text evidence="4">The sequence shown here is derived from an EMBL/GenBank/DDBJ whole genome shotgun (WGS) entry which is preliminary data.</text>
</comment>
<sequence length="123" mass="13563">MMKLLVVDDSSVIRNRIAQLATHPDLPRLELVGTARHGVEALELARKHLPDVVTMDLTMPNMDGVTCIKGLVKLSPEMRILVVSALGDRKTALQAMTNGAHGYLHKPFTSEELVEGLKELLRD</sequence>
<evidence type="ECO:0000256" key="1">
    <source>
        <dbReference type="ARBA" id="ARBA00022553"/>
    </source>
</evidence>
<dbReference type="SMART" id="SM00448">
    <property type="entry name" value="REC"/>
    <property type="match status" value="1"/>
</dbReference>
<keyword evidence="1 2" id="KW-0597">Phosphoprotein</keyword>